<dbReference type="Proteomes" id="UP000799302">
    <property type="component" value="Unassembled WGS sequence"/>
</dbReference>
<dbReference type="OrthoDB" id="5303703at2759"/>
<feature type="compositionally biased region" description="Acidic residues" evidence="1">
    <location>
        <begin position="81"/>
        <end position="101"/>
    </location>
</feature>
<name>A0A6A6U7U6_9PEZI</name>
<reference evidence="2" key="1">
    <citation type="journal article" date="2020" name="Stud. Mycol.">
        <title>101 Dothideomycetes genomes: a test case for predicting lifestyles and emergence of pathogens.</title>
        <authorList>
            <person name="Haridas S."/>
            <person name="Albert R."/>
            <person name="Binder M."/>
            <person name="Bloem J."/>
            <person name="Labutti K."/>
            <person name="Salamov A."/>
            <person name="Andreopoulos B."/>
            <person name="Baker S."/>
            <person name="Barry K."/>
            <person name="Bills G."/>
            <person name="Bluhm B."/>
            <person name="Cannon C."/>
            <person name="Castanera R."/>
            <person name="Culley D."/>
            <person name="Daum C."/>
            <person name="Ezra D."/>
            <person name="Gonzalez J."/>
            <person name="Henrissat B."/>
            <person name="Kuo A."/>
            <person name="Liang C."/>
            <person name="Lipzen A."/>
            <person name="Lutzoni F."/>
            <person name="Magnuson J."/>
            <person name="Mondo S."/>
            <person name="Nolan M."/>
            <person name="Ohm R."/>
            <person name="Pangilinan J."/>
            <person name="Park H.-J."/>
            <person name="Ramirez L."/>
            <person name="Alfaro M."/>
            <person name="Sun H."/>
            <person name="Tritt A."/>
            <person name="Yoshinaga Y."/>
            <person name="Zwiers L.-H."/>
            <person name="Turgeon B."/>
            <person name="Goodwin S."/>
            <person name="Spatafora J."/>
            <person name="Crous P."/>
            <person name="Grigoriev I."/>
        </authorList>
    </citation>
    <scope>NUCLEOTIDE SEQUENCE</scope>
    <source>
        <strain evidence="2">CBS 115976</strain>
    </source>
</reference>
<dbReference type="AlphaFoldDB" id="A0A6A6U7U6"/>
<evidence type="ECO:0000256" key="1">
    <source>
        <dbReference type="SAM" id="MobiDB-lite"/>
    </source>
</evidence>
<proteinExistence type="predicted"/>
<feature type="region of interest" description="Disordered" evidence="1">
    <location>
        <begin position="147"/>
        <end position="177"/>
    </location>
</feature>
<keyword evidence="3" id="KW-1185">Reference proteome</keyword>
<sequence length="489" mass="54306">MNNIPEHNQDGLSSGDSAIMAGQPTSIFGLPEPDDQDQHKVTIPGSAKIPTKSSKADQVNDAEDDVANIDYSSSLSSERPDSEDDLEKQDVFETLEDDDDTGFGIEDLFGSEDDEDIDKYRGEEGEDNWFNVKERLRKRIKNVPISYYDEDKSGTFNPHPEKKRKRKKPSGDESRTRKFKTCTECRLAEEECSLKEWSDEPPCESCADADIACTFLGLRDVKRKLGAANKGKSKATTKGAEMSTSTDSSEESEDSAAEEPEDTSLPSISVNTGLAHPVSFFCRSADCKWCMHTSYGVLMPGFKTNVTVRPTADGLQWHEASDNSGNRSVGHPPSKMCLDCCETRISIIACPRRHDIKEIPGAMHMSKASRSQYQAAFSRLLRNEMKESDVWCSVCPNLAIHTCQAKRHHDGFGNKLDPRDEKANGCGLKLCDWCAQGLSEMNGNFEAFVNKMMSEERDKARYKLGPRPDAELLSGKGLLLKNLIAKKKS</sequence>
<feature type="compositionally biased region" description="Acidic residues" evidence="1">
    <location>
        <begin position="248"/>
        <end position="262"/>
    </location>
</feature>
<accession>A0A6A6U7U6</accession>
<evidence type="ECO:0000313" key="2">
    <source>
        <dbReference type="EMBL" id="KAF2668319.1"/>
    </source>
</evidence>
<feature type="compositionally biased region" description="Polar residues" evidence="1">
    <location>
        <begin position="1"/>
        <end position="16"/>
    </location>
</feature>
<dbReference type="EMBL" id="MU004236">
    <property type="protein sequence ID" value="KAF2668319.1"/>
    <property type="molecule type" value="Genomic_DNA"/>
</dbReference>
<protein>
    <recommendedName>
        <fullName evidence="4">Zn(2)-C6 fungal-type domain-containing protein</fullName>
    </recommendedName>
</protein>
<organism evidence="2 3">
    <name type="scientific">Microthyrium microscopicum</name>
    <dbReference type="NCBI Taxonomy" id="703497"/>
    <lineage>
        <taxon>Eukaryota</taxon>
        <taxon>Fungi</taxon>
        <taxon>Dikarya</taxon>
        <taxon>Ascomycota</taxon>
        <taxon>Pezizomycotina</taxon>
        <taxon>Dothideomycetes</taxon>
        <taxon>Dothideomycetes incertae sedis</taxon>
        <taxon>Microthyriales</taxon>
        <taxon>Microthyriaceae</taxon>
        <taxon>Microthyrium</taxon>
    </lineage>
</organism>
<evidence type="ECO:0008006" key="4">
    <source>
        <dbReference type="Google" id="ProtNLM"/>
    </source>
</evidence>
<feature type="region of interest" description="Disordered" evidence="1">
    <location>
        <begin position="227"/>
        <end position="269"/>
    </location>
</feature>
<gene>
    <name evidence="2" type="ORF">BT63DRAFT_273161</name>
</gene>
<feature type="region of interest" description="Disordered" evidence="1">
    <location>
        <begin position="1"/>
        <end position="125"/>
    </location>
</feature>
<evidence type="ECO:0000313" key="3">
    <source>
        <dbReference type="Proteomes" id="UP000799302"/>
    </source>
</evidence>